<dbReference type="PANTHER" id="PTHR46211:SF1">
    <property type="entry name" value="GLYCEROPHOSPHODIESTER PHOSPHODIESTERASE, CYTOPLASMIC"/>
    <property type="match status" value="1"/>
</dbReference>
<dbReference type="PROSITE" id="PS51704">
    <property type="entry name" value="GP_PDE"/>
    <property type="match status" value="1"/>
</dbReference>
<evidence type="ECO:0000259" key="1">
    <source>
        <dbReference type="PROSITE" id="PS51704"/>
    </source>
</evidence>
<dbReference type="Pfam" id="PF03009">
    <property type="entry name" value="GDPD"/>
    <property type="match status" value="1"/>
</dbReference>
<name>A0A1M7GPH2_9FIRM</name>
<keyword evidence="3" id="KW-1185">Reference proteome</keyword>
<dbReference type="SUPFAM" id="SSF51695">
    <property type="entry name" value="PLC-like phosphodiesterases"/>
    <property type="match status" value="1"/>
</dbReference>
<dbReference type="Proteomes" id="UP000184038">
    <property type="component" value="Unassembled WGS sequence"/>
</dbReference>
<dbReference type="AlphaFoldDB" id="A0A1M7GPH2"/>
<dbReference type="InterPro" id="IPR030395">
    <property type="entry name" value="GP_PDE_dom"/>
</dbReference>
<feature type="domain" description="GP-PDE" evidence="1">
    <location>
        <begin position="1"/>
        <end position="237"/>
    </location>
</feature>
<evidence type="ECO:0000313" key="2">
    <source>
        <dbReference type="EMBL" id="SHM18081.1"/>
    </source>
</evidence>
<reference evidence="2 3" key="1">
    <citation type="submission" date="2016-11" db="EMBL/GenBank/DDBJ databases">
        <authorList>
            <person name="Jaros S."/>
            <person name="Januszkiewicz K."/>
            <person name="Wedrychowicz H."/>
        </authorList>
    </citation>
    <scope>NUCLEOTIDE SEQUENCE [LARGE SCALE GENOMIC DNA]</scope>
    <source>
        <strain evidence="2 3">DSM 15930</strain>
    </source>
</reference>
<proteinExistence type="predicted"/>
<dbReference type="EMBL" id="FRCP01000007">
    <property type="protein sequence ID" value="SHM18081.1"/>
    <property type="molecule type" value="Genomic_DNA"/>
</dbReference>
<dbReference type="PANTHER" id="PTHR46211">
    <property type="entry name" value="GLYCEROPHOSPHORYL DIESTER PHOSPHODIESTERASE"/>
    <property type="match status" value="1"/>
</dbReference>
<sequence>MKIIAHRGYSGLYPENTMLSFQKAVEAGCDEIELDVQLTKDNVLVIIHDESIKRTTDGEGLVRKYTFAELQKFNAAELQKKEFDFLPIPSFEEYLAWVKTTNVTTNIELKNSKFYYTNLEKKVIDLLTSYEMLDKVMFSSFNHLSMAKCKQLAPEVPCGILTEREIGNAGYYAKSNGMECYHPDITKLTTTVVNNCKKHGILVNAWTVNDMGHLKKLYDWGLSGAITNYPDVCKAFIEKIEG</sequence>
<dbReference type="Gene3D" id="3.20.20.190">
    <property type="entry name" value="Phosphatidylinositol (PI) phosphodiesterase"/>
    <property type="match status" value="1"/>
</dbReference>
<organism evidence="2 3">
    <name type="scientific">Anaerosporobacter mobilis DSM 15930</name>
    <dbReference type="NCBI Taxonomy" id="1120996"/>
    <lineage>
        <taxon>Bacteria</taxon>
        <taxon>Bacillati</taxon>
        <taxon>Bacillota</taxon>
        <taxon>Clostridia</taxon>
        <taxon>Lachnospirales</taxon>
        <taxon>Lachnospiraceae</taxon>
        <taxon>Anaerosporobacter</taxon>
    </lineage>
</organism>
<dbReference type="GO" id="GO:0006629">
    <property type="term" value="P:lipid metabolic process"/>
    <property type="evidence" value="ECO:0007669"/>
    <property type="project" value="InterPro"/>
</dbReference>
<evidence type="ECO:0000313" key="3">
    <source>
        <dbReference type="Proteomes" id="UP000184038"/>
    </source>
</evidence>
<dbReference type="RefSeq" id="WP_073284037.1">
    <property type="nucleotide sequence ID" value="NZ_FRCP01000007.1"/>
</dbReference>
<dbReference type="CDD" id="cd08563">
    <property type="entry name" value="GDPD_TtGDE_like"/>
    <property type="match status" value="1"/>
</dbReference>
<dbReference type="GO" id="GO:0008081">
    <property type="term" value="F:phosphoric diester hydrolase activity"/>
    <property type="evidence" value="ECO:0007669"/>
    <property type="project" value="InterPro"/>
</dbReference>
<dbReference type="InterPro" id="IPR017946">
    <property type="entry name" value="PLC-like_Pdiesterase_TIM-brl"/>
</dbReference>
<accession>A0A1M7GPH2</accession>
<protein>
    <submittedName>
        <fullName evidence="2">Glycerophosphoryl diester phosphodiesterase</fullName>
    </submittedName>
</protein>
<dbReference type="OrthoDB" id="384721at2"/>
<gene>
    <name evidence="2" type="ORF">SAMN02746066_01035</name>
</gene>
<dbReference type="STRING" id="1120996.SAMN02746066_01035"/>